<dbReference type="EMBL" id="FXZI01000002">
    <property type="protein sequence ID" value="SMX75087.1"/>
    <property type="molecule type" value="Genomic_DNA"/>
</dbReference>
<evidence type="ECO:0000256" key="2">
    <source>
        <dbReference type="ARBA" id="ARBA00022679"/>
    </source>
</evidence>
<feature type="transmembrane region" description="Helical" evidence="3">
    <location>
        <begin position="174"/>
        <end position="194"/>
    </location>
</feature>
<dbReference type="SUPFAM" id="SSF53335">
    <property type="entry name" value="S-adenosyl-L-methionine-dependent methyltransferases"/>
    <property type="match status" value="1"/>
</dbReference>
<dbReference type="InterPro" id="IPR029063">
    <property type="entry name" value="SAM-dependent_MTases_sf"/>
</dbReference>
<sequence>MTNLVTAFDKSAPRYDYLTGLNPGYHAHLKRAAAELSAQSISHTDDSQHATDSLERDDQIRIWDLGCGTGSSTRALVGATPTALITGVDKSPGMLRKACKKKWPATVDFQLGAVEDPLTFDELGHGGAPDGVFAAYVFRNIPAEKRDVSLEEVYSALRPGGRIVVHDYSVKGSLIATAIWTIVCWMIIIPLGILSGDTPGLYTYLWRSVLHNDSTDKFTQRLRRAGFKEVSTLKSRGWHRNILHTYTAVKTASKSTTFGACAMISLKEAPWYGRRSSLNSSSSKRR</sequence>
<dbReference type="PANTHER" id="PTHR43861">
    <property type="entry name" value="TRANS-ACONITATE 2-METHYLTRANSFERASE-RELATED"/>
    <property type="match status" value="1"/>
</dbReference>
<dbReference type="AlphaFoldDB" id="A0A2H1IIP3"/>
<dbReference type="GO" id="GO:0008168">
    <property type="term" value="F:methyltransferase activity"/>
    <property type="evidence" value="ECO:0007669"/>
    <property type="project" value="UniProtKB-KW"/>
</dbReference>
<feature type="domain" description="Methyltransferase" evidence="4">
    <location>
        <begin position="62"/>
        <end position="161"/>
    </location>
</feature>
<dbReference type="InterPro" id="IPR041698">
    <property type="entry name" value="Methyltransf_25"/>
</dbReference>
<keyword evidence="3" id="KW-0472">Membrane</keyword>
<evidence type="ECO:0000313" key="6">
    <source>
        <dbReference type="Proteomes" id="UP000234300"/>
    </source>
</evidence>
<dbReference type="CDD" id="cd02440">
    <property type="entry name" value="AdoMet_MTases"/>
    <property type="match status" value="1"/>
</dbReference>
<evidence type="ECO:0000313" key="5">
    <source>
        <dbReference type="EMBL" id="SMX75087.1"/>
    </source>
</evidence>
<evidence type="ECO:0000256" key="3">
    <source>
        <dbReference type="SAM" id="Phobius"/>
    </source>
</evidence>
<accession>A0A2H1IIP3</accession>
<keyword evidence="3" id="KW-1133">Transmembrane helix</keyword>
<dbReference type="PANTHER" id="PTHR43861:SF1">
    <property type="entry name" value="TRANS-ACONITATE 2-METHYLTRANSFERASE"/>
    <property type="match status" value="1"/>
</dbReference>
<dbReference type="Gene3D" id="3.40.50.150">
    <property type="entry name" value="Vaccinia Virus protein VP39"/>
    <property type="match status" value="1"/>
</dbReference>
<proteinExistence type="predicted"/>
<keyword evidence="1 5" id="KW-0489">Methyltransferase</keyword>
<keyword evidence="2" id="KW-0808">Transferase</keyword>
<evidence type="ECO:0000259" key="4">
    <source>
        <dbReference type="Pfam" id="PF13649"/>
    </source>
</evidence>
<dbReference type="Proteomes" id="UP000234300">
    <property type="component" value="Unassembled WGS sequence"/>
</dbReference>
<dbReference type="RefSeq" id="WP_101556411.1">
    <property type="nucleotide sequence ID" value="NZ_FXZI01000002.1"/>
</dbReference>
<organism evidence="5 6">
    <name type="scientific">Brevibacterium aurantiacum</name>
    <dbReference type="NCBI Taxonomy" id="273384"/>
    <lineage>
        <taxon>Bacteria</taxon>
        <taxon>Bacillati</taxon>
        <taxon>Actinomycetota</taxon>
        <taxon>Actinomycetes</taxon>
        <taxon>Micrococcales</taxon>
        <taxon>Brevibacteriaceae</taxon>
        <taxon>Brevibacterium</taxon>
    </lineage>
</organism>
<reference evidence="5 6" key="1">
    <citation type="submission" date="2017-03" db="EMBL/GenBank/DDBJ databases">
        <authorList>
            <person name="Afonso C.L."/>
            <person name="Miller P.J."/>
            <person name="Scott M.A."/>
            <person name="Spackman E."/>
            <person name="Goraichik I."/>
            <person name="Dimitrov K.M."/>
            <person name="Suarez D.L."/>
            <person name="Swayne D.E."/>
        </authorList>
    </citation>
    <scope>NUCLEOTIDE SEQUENCE [LARGE SCALE GENOMIC DNA]</scope>
    <source>
        <strain evidence="6">8(6)</strain>
    </source>
</reference>
<keyword evidence="3" id="KW-0812">Transmembrane</keyword>
<evidence type="ECO:0000256" key="1">
    <source>
        <dbReference type="ARBA" id="ARBA00022603"/>
    </source>
</evidence>
<dbReference type="Pfam" id="PF13649">
    <property type="entry name" value="Methyltransf_25"/>
    <property type="match status" value="1"/>
</dbReference>
<gene>
    <name evidence="5" type="ORF">BAURA86_00581</name>
</gene>
<keyword evidence="5" id="KW-0830">Ubiquinone</keyword>
<dbReference type="GO" id="GO:0032259">
    <property type="term" value="P:methylation"/>
    <property type="evidence" value="ECO:0007669"/>
    <property type="project" value="UniProtKB-KW"/>
</dbReference>
<name>A0A2H1IIP3_BREAU</name>
<protein>
    <submittedName>
        <fullName evidence="5">Ubiquinone/menaquinone biosynthesis C-methylase UbiE</fullName>
    </submittedName>
</protein>